<evidence type="ECO:0008006" key="3">
    <source>
        <dbReference type="Google" id="ProtNLM"/>
    </source>
</evidence>
<protein>
    <recommendedName>
        <fullName evidence="3">DUF982 domain-containing protein</fullName>
    </recommendedName>
</protein>
<proteinExistence type="predicted"/>
<sequence length="90" mass="10026">MNMIIRSSEVRWTSPVRVRIGYGFPETIWGPREALSYLQFRWPAVDGDNCRAAKALCADVMEGQGCLEAAREAFFNACIEAKMLAEPLAA</sequence>
<organism evidence="1 2">
    <name type="scientific">Pseudorhizobium tarimense</name>
    <dbReference type="NCBI Taxonomy" id="1079109"/>
    <lineage>
        <taxon>Bacteria</taxon>
        <taxon>Pseudomonadati</taxon>
        <taxon>Pseudomonadota</taxon>
        <taxon>Alphaproteobacteria</taxon>
        <taxon>Hyphomicrobiales</taxon>
        <taxon>Rhizobiaceae</taxon>
        <taxon>Rhizobium/Agrobacterium group</taxon>
        <taxon>Pseudorhizobium</taxon>
    </lineage>
</organism>
<dbReference type="Pfam" id="PF06169">
    <property type="entry name" value="DUF982"/>
    <property type="match status" value="1"/>
</dbReference>
<name>A0ABV2H8Q4_9HYPH</name>
<reference evidence="1 2" key="1">
    <citation type="submission" date="2024-06" db="EMBL/GenBank/DDBJ databases">
        <title>Genomic Encyclopedia of Type Strains, Phase IV (KMG-IV): sequencing the most valuable type-strain genomes for metagenomic binning, comparative biology and taxonomic classification.</title>
        <authorList>
            <person name="Goeker M."/>
        </authorList>
    </citation>
    <scope>NUCLEOTIDE SEQUENCE [LARGE SCALE GENOMIC DNA]</scope>
    <source>
        <strain evidence="1 2">DSM 105042</strain>
    </source>
</reference>
<dbReference type="InterPro" id="IPR010385">
    <property type="entry name" value="DUF982"/>
</dbReference>
<dbReference type="Proteomes" id="UP001549031">
    <property type="component" value="Unassembled WGS sequence"/>
</dbReference>
<keyword evidence="2" id="KW-1185">Reference proteome</keyword>
<evidence type="ECO:0000313" key="2">
    <source>
        <dbReference type="Proteomes" id="UP001549031"/>
    </source>
</evidence>
<dbReference type="Gene3D" id="6.10.250.730">
    <property type="match status" value="1"/>
</dbReference>
<evidence type="ECO:0000313" key="1">
    <source>
        <dbReference type="EMBL" id="MET3586932.1"/>
    </source>
</evidence>
<gene>
    <name evidence="1" type="ORF">ABID21_003054</name>
</gene>
<comment type="caution">
    <text evidence="1">The sequence shown here is derived from an EMBL/GenBank/DDBJ whole genome shotgun (WGS) entry which is preliminary data.</text>
</comment>
<dbReference type="EMBL" id="JBEPLJ010000011">
    <property type="protein sequence ID" value="MET3586932.1"/>
    <property type="molecule type" value="Genomic_DNA"/>
</dbReference>
<accession>A0ABV2H8Q4</accession>
<dbReference type="RefSeq" id="WP_247244760.1">
    <property type="nucleotide sequence ID" value="NZ_JALJRA010000011.1"/>
</dbReference>